<feature type="domain" description="Glycoside hydrolase family 2 immunoglobulin-like beta-sandwich" evidence="4">
    <location>
        <begin position="221"/>
        <end position="318"/>
    </location>
</feature>
<dbReference type="Gene3D" id="2.60.120.260">
    <property type="entry name" value="Galactose-binding domain-like"/>
    <property type="match status" value="1"/>
</dbReference>
<evidence type="ECO:0000259" key="4">
    <source>
        <dbReference type="Pfam" id="PF00703"/>
    </source>
</evidence>
<comment type="similarity">
    <text evidence="1">Belongs to the glycosyl hydrolase 2 family.</text>
</comment>
<keyword evidence="2 7" id="KW-0378">Hydrolase</keyword>
<dbReference type="STRING" id="452637.Oter_3622"/>
<proteinExistence type="inferred from homology"/>
<dbReference type="Pfam" id="PF00703">
    <property type="entry name" value="Glyco_hydro_2"/>
    <property type="match status" value="1"/>
</dbReference>
<reference evidence="7 8" key="1">
    <citation type="journal article" date="2011" name="J. Bacteriol.">
        <title>Genome sequence of the verrucomicrobium Opitutus terrae PB90-1, an abundant inhabitant of rice paddy soil ecosystems.</title>
        <authorList>
            <person name="van Passel M.W."/>
            <person name="Kant R."/>
            <person name="Palva A."/>
            <person name="Copeland A."/>
            <person name="Lucas S."/>
            <person name="Lapidus A."/>
            <person name="Glavina del Rio T."/>
            <person name="Pitluck S."/>
            <person name="Goltsman E."/>
            <person name="Clum A."/>
            <person name="Sun H."/>
            <person name="Schmutz J."/>
            <person name="Larimer F.W."/>
            <person name="Land M.L."/>
            <person name="Hauser L."/>
            <person name="Kyrpides N."/>
            <person name="Mikhailova N."/>
            <person name="Richardson P.P."/>
            <person name="Janssen P.H."/>
            <person name="de Vos W.M."/>
            <person name="Smidt H."/>
        </authorList>
    </citation>
    <scope>NUCLEOTIDE SEQUENCE [LARGE SCALE GENOMIC DNA]</scope>
    <source>
        <strain evidence="8">DSM 11246 / JCM 15787 / PB90-1</strain>
    </source>
</reference>
<dbReference type="InterPro" id="IPR008979">
    <property type="entry name" value="Galactose-bd-like_sf"/>
</dbReference>
<dbReference type="InterPro" id="IPR006102">
    <property type="entry name" value="Ig-like_GH2"/>
</dbReference>
<evidence type="ECO:0000313" key="7">
    <source>
        <dbReference type="EMBL" id="ACB76899.1"/>
    </source>
</evidence>
<keyword evidence="8" id="KW-1185">Reference proteome</keyword>
<dbReference type="Gene3D" id="2.60.40.10">
    <property type="entry name" value="Immunoglobulins"/>
    <property type="match status" value="1"/>
</dbReference>
<dbReference type="PANTHER" id="PTHR42732">
    <property type="entry name" value="BETA-GALACTOSIDASE"/>
    <property type="match status" value="1"/>
</dbReference>
<dbReference type="EMBL" id="CP001032">
    <property type="protein sequence ID" value="ACB76899.1"/>
    <property type="molecule type" value="Genomic_DNA"/>
</dbReference>
<dbReference type="InterPro" id="IPR006103">
    <property type="entry name" value="Glyco_hydro_2_cat"/>
</dbReference>
<dbReference type="GO" id="GO:0004553">
    <property type="term" value="F:hydrolase activity, hydrolyzing O-glycosyl compounds"/>
    <property type="evidence" value="ECO:0007669"/>
    <property type="project" value="InterPro"/>
</dbReference>
<dbReference type="AlphaFoldDB" id="B1ZWE3"/>
<dbReference type="GO" id="GO:0005975">
    <property type="term" value="P:carbohydrate metabolic process"/>
    <property type="evidence" value="ECO:0007669"/>
    <property type="project" value="InterPro"/>
</dbReference>
<dbReference type="SUPFAM" id="SSF51445">
    <property type="entry name" value="(Trans)glycosidases"/>
    <property type="match status" value="1"/>
</dbReference>
<dbReference type="RefSeq" id="WP_012376428.1">
    <property type="nucleotide sequence ID" value="NC_010571.1"/>
</dbReference>
<dbReference type="CAZy" id="GH2">
    <property type="family name" value="Glycoside Hydrolase Family 2"/>
</dbReference>
<dbReference type="InterPro" id="IPR013783">
    <property type="entry name" value="Ig-like_fold"/>
</dbReference>
<evidence type="ECO:0000256" key="1">
    <source>
        <dbReference type="ARBA" id="ARBA00007401"/>
    </source>
</evidence>
<dbReference type="InterPro" id="IPR006104">
    <property type="entry name" value="Glyco_hydro_2_N"/>
</dbReference>
<dbReference type="eggNOG" id="COG3250">
    <property type="taxonomic scope" value="Bacteria"/>
</dbReference>
<dbReference type="OrthoDB" id="9801077at2"/>
<dbReference type="InterPro" id="IPR036156">
    <property type="entry name" value="Beta-gal/glucu_dom_sf"/>
</dbReference>
<dbReference type="KEGG" id="ote:Oter_3622"/>
<evidence type="ECO:0000313" key="8">
    <source>
        <dbReference type="Proteomes" id="UP000007013"/>
    </source>
</evidence>
<evidence type="ECO:0000259" key="6">
    <source>
        <dbReference type="Pfam" id="PF02837"/>
    </source>
</evidence>
<dbReference type="Pfam" id="PF02837">
    <property type="entry name" value="Glyco_hydro_2_N"/>
    <property type="match status" value="1"/>
</dbReference>
<feature type="domain" description="Glycosyl hydrolases family 2 sugar binding" evidence="6">
    <location>
        <begin position="29"/>
        <end position="213"/>
    </location>
</feature>
<dbReference type="InterPro" id="IPR017853">
    <property type="entry name" value="GH"/>
</dbReference>
<feature type="domain" description="Glycoside hydrolase family 2 catalytic" evidence="5">
    <location>
        <begin position="334"/>
        <end position="574"/>
    </location>
</feature>
<evidence type="ECO:0000256" key="2">
    <source>
        <dbReference type="ARBA" id="ARBA00022801"/>
    </source>
</evidence>
<dbReference type="HOGENOM" id="CLU_315619_0_0_0"/>
<protein>
    <submittedName>
        <fullName evidence="7">Glycoside hydrolase family 2 sugar binding</fullName>
    </submittedName>
</protein>
<keyword evidence="3" id="KW-0326">Glycosidase</keyword>
<organism evidence="7 8">
    <name type="scientific">Opitutus terrae (strain DSM 11246 / JCM 15787 / PB90-1)</name>
    <dbReference type="NCBI Taxonomy" id="452637"/>
    <lineage>
        <taxon>Bacteria</taxon>
        <taxon>Pseudomonadati</taxon>
        <taxon>Verrucomicrobiota</taxon>
        <taxon>Opitutia</taxon>
        <taxon>Opitutales</taxon>
        <taxon>Opitutaceae</taxon>
        <taxon>Opitutus</taxon>
    </lineage>
</organism>
<dbReference type="PANTHER" id="PTHR42732:SF2">
    <property type="entry name" value="BETA-MANNOSIDASE"/>
    <property type="match status" value="1"/>
</dbReference>
<accession>B1ZWE3</accession>
<dbReference type="Pfam" id="PF02836">
    <property type="entry name" value="Glyco_hydro_2_C"/>
    <property type="match status" value="1"/>
</dbReference>
<sequence>MFPSSAIPRPEYPRPDRQRGLIEGVDWLNLNGPWQFRFDPQRRGHDEQWFGRSGPEWREQIIVPFCWESLAAWGEADAAGNDHFYSTRVFLKPLEVTRENHRIAARHEVGWYRRRIEIPDNAHWRNHRIILTIGAADFATDCWCNGVHCGHREGGYVPHEFDLTDALTAGDADSPAREALLVLRVEDPMDNREQPVGKQWGWYTPTSGIWQTVFLEPRAATYIDNFRIVSDIDQGRVSFEVACAGLQPNTTALVAIIPPDAPPHQLALTISGSVATGDTEVYPVSLWDTADPKLYRVVFRLLEDEREVDVVRSYFGMRKIGTVPATDVNAPAMLSLNNKPIYLRGALYQSYHPDGVYTATDARTLCRDISFAREAGFDFLRIHIKLDDPLLLYHADTQGMLLMQDFPNFGEGGDTPLGRQRFEEMLRLGLARDFNHPSIIAWCIFNETWGFGGQTELMKVILPTSRATKEEVKEAAQKLINTSSFKWVHEMWQLAKSLDPTRLIEDMSVVAWEHLAAYGHVDTDINSWHFYLDDYAKAKAHIENVIAKTHTGSSFNYIEGYQQRGVPLINSEYGGVGALDGDRDVSWSFKFLTNELRVHGQLSAYIYTELHDVEWEYNGLLNYDRTPKEFGYPPSMINQGDVLPINAPPIAQHAPGSTVEVEVFSSHFSRRRREGVTLQWLVSGMDTLGTHHPQLTRGRARIPFTHHRVELAQRIQVRLPEQPMLCALSVAAVTADGQPVASNYVQHFVCGAPPPEREETANSLILRRRVTDWTDAEWSESHATREDAIKAGCCYGYGAGYFEWEFTDELIPLIGQARRVRVLCEVSSRRIDTPQTDAHRHPTSFELLINDLPVHRTLLPDHPHDSRGALSYLRGGRGGFGYLMRGAIEGELLQQVAAAGARHGTMRLRCAVPADTFPQGGLSVYDYDCGRYPIGPTILIEWEQG</sequence>
<dbReference type="Gene3D" id="3.20.20.80">
    <property type="entry name" value="Glycosidases"/>
    <property type="match status" value="1"/>
</dbReference>
<evidence type="ECO:0000256" key="3">
    <source>
        <dbReference type="ARBA" id="ARBA00023295"/>
    </source>
</evidence>
<evidence type="ECO:0000259" key="5">
    <source>
        <dbReference type="Pfam" id="PF02836"/>
    </source>
</evidence>
<gene>
    <name evidence="7" type="ordered locus">Oter_3622</name>
</gene>
<dbReference type="InterPro" id="IPR051913">
    <property type="entry name" value="GH2_Domain-Containing"/>
</dbReference>
<dbReference type="SUPFAM" id="SSF49785">
    <property type="entry name" value="Galactose-binding domain-like"/>
    <property type="match status" value="1"/>
</dbReference>
<dbReference type="Proteomes" id="UP000007013">
    <property type="component" value="Chromosome"/>
</dbReference>
<name>B1ZWE3_OPITP</name>
<dbReference type="SUPFAM" id="SSF49303">
    <property type="entry name" value="beta-Galactosidase/glucuronidase domain"/>
    <property type="match status" value="1"/>
</dbReference>